<proteinExistence type="predicted"/>
<organism evidence="2 4">
    <name type="scientific">Medicago truncatula</name>
    <name type="common">Barrel medic</name>
    <name type="synonym">Medicago tribuloides</name>
    <dbReference type="NCBI Taxonomy" id="3880"/>
    <lineage>
        <taxon>Eukaryota</taxon>
        <taxon>Viridiplantae</taxon>
        <taxon>Streptophyta</taxon>
        <taxon>Embryophyta</taxon>
        <taxon>Tracheophyta</taxon>
        <taxon>Spermatophyta</taxon>
        <taxon>Magnoliopsida</taxon>
        <taxon>eudicotyledons</taxon>
        <taxon>Gunneridae</taxon>
        <taxon>Pentapetalae</taxon>
        <taxon>rosids</taxon>
        <taxon>fabids</taxon>
        <taxon>Fabales</taxon>
        <taxon>Fabaceae</taxon>
        <taxon>Papilionoideae</taxon>
        <taxon>50 kb inversion clade</taxon>
        <taxon>NPAAA clade</taxon>
        <taxon>Hologalegina</taxon>
        <taxon>IRL clade</taxon>
        <taxon>Trifolieae</taxon>
        <taxon>Medicago</taxon>
    </lineage>
</organism>
<reference evidence="2 4" key="1">
    <citation type="journal article" date="2011" name="Nature">
        <title>The Medicago genome provides insight into the evolution of rhizobial symbioses.</title>
        <authorList>
            <person name="Young N.D."/>
            <person name="Debelle F."/>
            <person name="Oldroyd G.E."/>
            <person name="Geurts R."/>
            <person name="Cannon S.B."/>
            <person name="Udvardi M.K."/>
            <person name="Benedito V.A."/>
            <person name="Mayer K.F."/>
            <person name="Gouzy J."/>
            <person name="Schoof H."/>
            <person name="Van de Peer Y."/>
            <person name="Proost S."/>
            <person name="Cook D.R."/>
            <person name="Meyers B.C."/>
            <person name="Spannagl M."/>
            <person name="Cheung F."/>
            <person name="De Mita S."/>
            <person name="Krishnakumar V."/>
            <person name="Gundlach H."/>
            <person name="Zhou S."/>
            <person name="Mudge J."/>
            <person name="Bharti A.K."/>
            <person name="Murray J.D."/>
            <person name="Naoumkina M.A."/>
            <person name="Rosen B."/>
            <person name="Silverstein K.A."/>
            <person name="Tang H."/>
            <person name="Rombauts S."/>
            <person name="Zhao P.X."/>
            <person name="Zhou P."/>
            <person name="Barbe V."/>
            <person name="Bardou P."/>
            <person name="Bechner M."/>
            <person name="Bellec A."/>
            <person name="Berger A."/>
            <person name="Berges H."/>
            <person name="Bidwell S."/>
            <person name="Bisseling T."/>
            <person name="Choisne N."/>
            <person name="Couloux A."/>
            <person name="Denny R."/>
            <person name="Deshpande S."/>
            <person name="Dai X."/>
            <person name="Doyle J.J."/>
            <person name="Dudez A.M."/>
            <person name="Farmer A.D."/>
            <person name="Fouteau S."/>
            <person name="Franken C."/>
            <person name="Gibelin C."/>
            <person name="Gish J."/>
            <person name="Goldstein S."/>
            <person name="Gonzalez A.J."/>
            <person name="Green P.J."/>
            <person name="Hallab A."/>
            <person name="Hartog M."/>
            <person name="Hua A."/>
            <person name="Humphray S.J."/>
            <person name="Jeong D.H."/>
            <person name="Jing Y."/>
            <person name="Jocker A."/>
            <person name="Kenton S.M."/>
            <person name="Kim D.J."/>
            <person name="Klee K."/>
            <person name="Lai H."/>
            <person name="Lang C."/>
            <person name="Lin S."/>
            <person name="Macmil S.L."/>
            <person name="Magdelenat G."/>
            <person name="Matthews L."/>
            <person name="McCorrison J."/>
            <person name="Monaghan E.L."/>
            <person name="Mun J.H."/>
            <person name="Najar F.Z."/>
            <person name="Nicholson C."/>
            <person name="Noirot C."/>
            <person name="O'Bleness M."/>
            <person name="Paule C.R."/>
            <person name="Poulain J."/>
            <person name="Prion F."/>
            <person name="Qin B."/>
            <person name="Qu C."/>
            <person name="Retzel E.F."/>
            <person name="Riddle C."/>
            <person name="Sallet E."/>
            <person name="Samain S."/>
            <person name="Samson N."/>
            <person name="Sanders I."/>
            <person name="Saurat O."/>
            <person name="Scarpelli C."/>
            <person name="Schiex T."/>
            <person name="Segurens B."/>
            <person name="Severin A.J."/>
            <person name="Sherrier D.J."/>
            <person name="Shi R."/>
            <person name="Sims S."/>
            <person name="Singer S.R."/>
            <person name="Sinharoy S."/>
            <person name="Sterck L."/>
            <person name="Viollet A."/>
            <person name="Wang B.B."/>
            <person name="Wang K."/>
            <person name="Wang M."/>
            <person name="Wang X."/>
            <person name="Warfsmann J."/>
            <person name="Weissenbach J."/>
            <person name="White D.D."/>
            <person name="White J.D."/>
            <person name="Wiley G.B."/>
            <person name="Wincker P."/>
            <person name="Xing Y."/>
            <person name="Yang L."/>
            <person name="Yao Z."/>
            <person name="Ying F."/>
            <person name="Zhai J."/>
            <person name="Zhou L."/>
            <person name="Zuber A."/>
            <person name="Denarie J."/>
            <person name="Dixon R.A."/>
            <person name="May G.D."/>
            <person name="Schwartz D.C."/>
            <person name="Rogers J."/>
            <person name="Quetier F."/>
            <person name="Town C.D."/>
            <person name="Roe B.A."/>
        </authorList>
    </citation>
    <scope>NUCLEOTIDE SEQUENCE [LARGE SCALE GENOMIC DNA]</scope>
    <source>
        <strain evidence="2">A17</strain>
        <strain evidence="3 4">cv. Jemalong A17</strain>
    </source>
</reference>
<evidence type="ECO:0000313" key="4">
    <source>
        <dbReference type="Proteomes" id="UP000002051"/>
    </source>
</evidence>
<feature type="region of interest" description="Disordered" evidence="1">
    <location>
        <begin position="1"/>
        <end position="37"/>
    </location>
</feature>
<feature type="region of interest" description="Disordered" evidence="1">
    <location>
        <begin position="50"/>
        <end position="86"/>
    </location>
</feature>
<dbReference type="Proteomes" id="UP000002051">
    <property type="component" value="Unassembled WGS sequence"/>
</dbReference>
<dbReference type="ExpressionAtlas" id="A0A072W234">
    <property type="expression patterns" value="differential"/>
</dbReference>
<accession>A0A072W234</accession>
<dbReference type="HOGENOM" id="CLU_006442_0_0_1"/>
<feature type="compositionally biased region" description="Low complexity" evidence="1">
    <location>
        <begin position="1021"/>
        <end position="1033"/>
    </location>
</feature>
<feature type="region of interest" description="Disordered" evidence="1">
    <location>
        <begin position="264"/>
        <end position="286"/>
    </location>
</feature>
<sequence length="1158" mass="125996">MAPFGSSTASREESTFKGTLSNGQRENSVIGDSDRSASVLEGNASQAFVSGANMLQGSSTSSADSDPSAQSSKLDPKATSQKYTVTSSGELRQVLGTSLGNSLEDCAFRTANLISRLPADSEKLKEFKVRMQEASGKSRYEKRLDESVHKLNKVWEAVKPKNQFQNELLPNETISGSHLSKMGSQTHRSPTEFANPRLKSRPKNVILNKCIRTSAIEIQAEGQNNSFGQPLAIGKNRENIEDGGKVCDGVEEKIQRLPTIEETRERKAKRKPSMCTGSAGSIDGEGKPKRAMYLKRANESGVQSCDAIGLRFVDHDKNYTGGIYLQTKGKASRAPRTGNLIVGNSSSLSHSSETLEALEQPSNVNEPHSVSGTINGKRTHLAQWVRQRPQKISRTRRANVVSPFLNCDEMQVPLEGCSPSEAGTRTNSTTTSGPPISKGAINNINCDRMKNVNNSSPTRLSQSEESGAGGLDVSKGDERVINNSCNISSYMSVTEKEKLNKVETGDGLRRQCRGSSDFSVLKSGISSTEEKLDTLTSTKPIRNMKPSSEKKASRSRRSHNSKAIAHLGDIAGRSGDDREELLSAANFASNASYIGCSSSFWKKVEPNFAPVSLDVIVYLKQLVKTIEDDQRCLSQRLCLQSDAPEGVVLTDKLLLQSPLEGDRGRSILDQTESKEPPSMVDTVDQHRAGSFLCSQMNLENKPAPLYQRVLSALIVDDQTEETVGDENISFLCERDDSTLEAWDFENQFNNSRTEHGCNTDTVSCKGNATSEHTCMEDKLLLELQSVGIYPELVPDLADGGCEAIDQNIIQLQKECFQQLTKKRKYFMKLIQAVEEGREMEPRALEQVAMDKLVELAYKKKLATRGTSAAKYGLSKVSRPAALGFMKRTLARCRMFEETGKSCFQNPMFKDILFATLARENNAASTLAENLPLAHNSQQECALSGSFPCTEQNVLGNSDHPSDLDAAKIGPILNGGKKEEVLLDEVGASASLKPTSTLGNSFLGGAKGKRSGRVRNKDTSRRSSVQRGVRSSASNTRSECKIKPKAKPKAAQLSTSAEGSLGKLVENINSENQLACGSGQLVSDDNNRKSKVGSVSHGNDYAVETEEPMDLTDVPELDSTEVGVGKDLDSWLDIDVDAIQDDEVAVGLDIPMDDLSMVL</sequence>
<evidence type="ECO:0000313" key="3">
    <source>
        <dbReference type="EnsemblPlants" id="KEH44320"/>
    </source>
</evidence>
<dbReference type="AlphaFoldDB" id="A0A072W234"/>
<evidence type="ECO:0000313" key="2">
    <source>
        <dbReference type="EMBL" id="KEH44320.1"/>
    </source>
</evidence>
<name>A0A072W234_MEDTR</name>
<dbReference type="EMBL" id="CM001217">
    <property type="protein sequence ID" value="KEH44320.1"/>
    <property type="molecule type" value="Genomic_DNA"/>
</dbReference>
<keyword evidence="4" id="KW-1185">Reference proteome</keyword>
<gene>
    <name evidence="3" type="primary">25485584</name>
    <name evidence="2" type="ordered locus">MTR_1g112190</name>
</gene>
<dbReference type="PANTHER" id="PTHR31115:SF2">
    <property type="entry name" value="OS05G0107300 PROTEIN"/>
    <property type="match status" value="1"/>
</dbReference>
<evidence type="ECO:0000256" key="1">
    <source>
        <dbReference type="SAM" id="MobiDB-lite"/>
    </source>
</evidence>
<dbReference type="EnsemblPlants" id="KEH44320">
    <property type="protein sequence ID" value="KEH44320"/>
    <property type="gene ID" value="MTR_1g112190"/>
</dbReference>
<protein>
    <submittedName>
        <fullName evidence="2 3">Uncharacterized protein</fullName>
    </submittedName>
</protein>
<feature type="region of interest" description="Disordered" evidence="1">
    <location>
        <begin position="531"/>
        <end position="563"/>
    </location>
</feature>
<reference evidence="3" key="3">
    <citation type="submission" date="2015-04" db="UniProtKB">
        <authorList>
            <consortium name="EnsemblPlants"/>
        </authorList>
    </citation>
    <scope>IDENTIFICATION</scope>
    <source>
        <strain evidence="3">cv. Jemalong A17</strain>
    </source>
</reference>
<reference evidence="2 4" key="2">
    <citation type="journal article" date="2014" name="BMC Genomics">
        <title>An improved genome release (version Mt4.0) for the model legume Medicago truncatula.</title>
        <authorList>
            <person name="Tang H."/>
            <person name="Krishnakumar V."/>
            <person name="Bidwell S."/>
            <person name="Rosen B."/>
            <person name="Chan A."/>
            <person name="Zhou S."/>
            <person name="Gentzbittel L."/>
            <person name="Childs K.L."/>
            <person name="Yandell M."/>
            <person name="Gundlach H."/>
            <person name="Mayer K.F."/>
            <person name="Schwartz D.C."/>
            <person name="Town C.D."/>
        </authorList>
    </citation>
    <scope>GENOME REANNOTATION</scope>
    <source>
        <strain evidence="2">A17</strain>
        <strain evidence="3 4">cv. Jemalong A17</strain>
    </source>
</reference>
<dbReference type="OrthoDB" id="1915143at2759"/>
<feature type="compositionally biased region" description="Polar residues" evidence="1">
    <location>
        <begin position="360"/>
        <end position="374"/>
    </location>
</feature>
<dbReference type="PANTHER" id="PTHR31115">
    <property type="entry name" value="OS05G0107300 PROTEIN"/>
    <property type="match status" value="1"/>
</dbReference>
<feature type="region of interest" description="Disordered" evidence="1">
    <location>
        <begin position="416"/>
        <end position="476"/>
    </location>
</feature>
<feature type="region of interest" description="Disordered" evidence="1">
    <location>
        <begin position="1077"/>
        <end position="1099"/>
    </location>
</feature>
<feature type="compositionally biased region" description="Polar residues" evidence="1">
    <location>
        <begin position="16"/>
        <end position="27"/>
    </location>
</feature>
<feature type="compositionally biased region" description="Polar residues" evidence="1">
    <location>
        <begin position="421"/>
        <end position="465"/>
    </location>
</feature>
<feature type="region of interest" description="Disordered" evidence="1">
    <location>
        <begin position="351"/>
        <end position="374"/>
    </location>
</feature>
<feature type="region of interest" description="Disordered" evidence="1">
    <location>
        <begin position="996"/>
        <end position="1054"/>
    </location>
</feature>
<dbReference type="STRING" id="3880.A0A072W234"/>
<feature type="compositionally biased region" description="Low complexity" evidence="1">
    <location>
        <begin position="58"/>
        <end position="72"/>
    </location>
</feature>